<feature type="compositionally biased region" description="Basic residues" evidence="1">
    <location>
        <begin position="293"/>
        <end position="308"/>
    </location>
</feature>
<dbReference type="PROSITE" id="PS51257">
    <property type="entry name" value="PROKAR_LIPOPROTEIN"/>
    <property type="match status" value="1"/>
</dbReference>
<accession>A0A3D2SG02</accession>
<sequence length="308" mass="35592">MKKLCFFFILMLTVMACKVKRPDGVIAESQMEELLYDYHLARSMGENLPVSDNYKKALYIQSVFQKYDVTQAEFDSSMVWYTRHTDILAKIYEKINDRLKEEQASINHMVAIRDKKSPVSQPGDSVELWFMEQVSCLTNAQDNNKISFVIPADVNSQDRDALVWKASFFYPSKAGKAMPETYMAMQMIYRNDSVITSSRKITRSGEQEIRLQSDTLGALREVRGYIYFEGGKDDYVLVHNISMKRYRVTGEIAKPVEPVPTDSTHTVKSAPVSKDTLTPQEPVKRMNPEELNRRRRTMPARKLQPMKR</sequence>
<evidence type="ECO:0000256" key="1">
    <source>
        <dbReference type="SAM" id="MobiDB-lite"/>
    </source>
</evidence>
<feature type="region of interest" description="Disordered" evidence="1">
    <location>
        <begin position="257"/>
        <end position="308"/>
    </location>
</feature>
<evidence type="ECO:0000313" key="4">
    <source>
        <dbReference type="Proteomes" id="UP000263098"/>
    </source>
</evidence>
<dbReference type="InterPro" id="IPR025381">
    <property type="entry name" value="DUF4296"/>
</dbReference>
<organism evidence="3 4">
    <name type="scientific">Bacteroides graminisolvens</name>
    <dbReference type="NCBI Taxonomy" id="477666"/>
    <lineage>
        <taxon>Bacteria</taxon>
        <taxon>Pseudomonadati</taxon>
        <taxon>Bacteroidota</taxon>
        <taxon>Bacteroidia</taxon>
        <taxon>Bacteroidales</taxon>
        <taxon>Bacteroidaceae</taxon>
        <taxon>Bacteroides</taxon>
    </lineage>
</organism>
<dbReference type="EMBL" id="DPVG01000297">
    <property type="protein sequence ID" value="HCK24754.1"/>
    <property type="molecule type" value="Genomic_DNA"/>
</dbReference>
<feature type="domain" description="DUF4296" evidence="2">
    <location>
        <begin position="22"/>
        <end position="103"/>
    </location>
</feature>
<dbReference type="Proteomes" id="UP000263098">
    <property type="component" value="Unassembled WGS sequence"/>
</dbReference>
<dbReference type="AlphaFoldDB" id="A0A3D2SG02"/>
<proteinExistence type="predicted"/>
<comment type="caution">
    <text evidence="3">The sequence shown here is derived from an EMBL/GenBank/DDBJ whole genome shotgun (WGS) entry which is preliminary data.</text>
</comment>
<feature type="compositionally biased region" description="Basic and acidic residues" evidence="1">
    <location>
        <begin position="282"/>
        <end position="292"/>
    </location>
</feature>
<evidence type="ECO:0000259" key="2">
    <source>
        <dbReference type="Pfam" id="PF14129"/>
    </source>
</evidence>
<gene>
    <name evidence="3" type="ORF">DHW31_08250</name>
</gene>
<reference evidence="3 4" key="1">
    <citation type="journal article" date="2018" name="Nat. Biotechnol.">
        <title>A standardized bacterial taxonomy based on genome phylogeny substantially revises the tree of life.</title>
        <authorList>
            <person name="Parks D.H."/>
            <person name="Chuvochina M."/>
            <person name="Waite D.W."/>
            <person name="Rinke C."/>
            <person name="Skarshewski A."/>
            <person name="Chaumeil P.A."/>
            <person name="Hugenholtz P."/>
        </authorList>
    </citation>
    <scope>NUCLEOTIDE SEQUENCE [LARGE SCALE GENOMIC DNA]</scope>
    <source>
        <strain evidence="3">UBA9667</strain>
    </source>
</reference>
<dbReference type="Pfam" id="PF14129">
    <property type="entry name" value="DUF4296"/>
    <property type="match status" value="1"/>
</dbReference>
<protein>
    <submittedName>
        <fullName evidence="3">DUF4296 domain-containing protein</fullName>
    </submittedName>
</protein>
<evidence type="ECO:0000313" key="3">
    <source>
        <dbReference type="EMBL" id="HCK24754.1"/>
    </source>
</evidence>
<name>A0A3D2SG02_9BACE</name>